<organism evidence="1 2">
    <name type="scientific">Panagrolaimus sp. JU765</name>
    <dbReference type="NCBI Taxonomy" id="591449"/>
    <lineage>
        <taxon>Eukaryota</taxon>
        <taxon>Metazoa</taxon>
        <taxon>Ecdysozoa</taxon>
        <taxon>Nematoda</taxon>
        <taxon>Chromadorea</taxon>
        <taxon>Rhabditida</taxon>
        <taxon>Tylenchina</taxon>
        <taxon>Panagrolaimomorpha</taxon>
        <taxon>Panagrolaimoidea</taxon>
        <taxon>Panagrolaimidae</taxon>
        <taxon>Panagrolaimus</taxon>
    </lineage>
</organism>
<proteinExistence type="predicted"/>
<protein>
    <submittedName>
        <fullName evidence="2">Uncharacterized protein</fullName>
    </submittedName>
</protein>
<evidence type="ECO:0000313" key="1">
    <source>
        <dbReference type="Proteomes" id="UP000887576"/>
    </source>
</evidence>
<reference evidence="2" key="1">
    <citation type="submission" date="2022-11" db="UniProtKB">
        <authorList>
            <consortium name="WormBaseParasite"/>
        </authorList>
    </citation>
    <scope>IDENTIFICATION</scope>
</reference>
<name>A0AC34RD85_9BILA</name>
<accession>A0AC34RD85</accession>
<dbReference type="WBParaSite" id="JU765_v2.g5913.t1">
    <property type="protein sequence ID" value="JU765_v2.g5913.t1"/>
    <property type="gene ID" value="JU765_v2.g5913"/>
</dbReference>
<dbReference type="Proteomes" id="UP000887576">
    <property type="component" value="Unplaced"/>
</dbReference>
<evidence type="ECO:0000313" key="2">
    <source>
        <dbReference type="WBParaSite" id="JU765_v2.g5913.t1"/>
    </source>
</evidence>
<sequence length="159" mass="18865">MDHPNIPDVSYNKNNELVDLNYENTDLFMEIDKLKSEVNALKIENKEKDEKIAQLRNDLRVKNNEIEELKQAAATFGTTASPQQTDSFAEREAAYKQFIRFRLDLVFYFIRFSLIDEDEFKAAKYRIDKFFISSYSEFKELVKIQKKNGNFPERHKYEG</sequence>